<protein>
    <submittedName>
        <fullName evidence="3">Uncharacterized protein LOC115209057</fullName>
    </submittedName>
</protein>
<dbReference type="KEGG" id="osn:115209057"/>
<dbReference type="AlphaFoldDB" id="A0A7E6EUM2"/>
<feature type="transmembrane region" description="Helical" evidence="1">
    <location>
        <begin position="360"/>
        <end position="380"/>
    </location>
</feature>
<feature type="transmembrane region" description="Helical" evidence="1">
    <location>
        <begin position="655"/>
        <end position="673"/>
    </location>
</feature>
<keyword evidence="1" id="KW-0472">Membrane</keyword>
<keyword evidence="1" id="KW-0812">Transmembrane</keyword>
<feature type="transmembrane region" description="Helical" evidence="1">
    <location>
        <begin position="527"/>
        <end position="545"/>
    </location>
</feature>
<gene>
    <name evidence="3" type="primary">LOC115209057</name>
</gene>
<feature type="transmembrane region" description="Helical" evidence="1">
    <location>
        <begin position="236"/>
        <end position="257"/>
    </location>
</feature>
<dbReference type="Proteomes" id="UP000515154">
    <property type="component" value="Linkage group LG1"/>
</dbReference>
<feature type="transmembrane region" description="Helical" evidence="1">
    <location>
        <begin position="474"/>
        <end position="507"/>
    </location>
</feature>
<dbReference type="RefSeq" id="XP_036359351.1">
    <property type="nucleotide sequence ID" value="XM_036503458.1"/>
</dbReference>
<evidence type="ECO:0000313" key="2">
    <source>
        <dbReference type="Proteomes" id="UP000515154"/>
    </source>
</evidence>
<feature type="transmembrane region" description="Helical" evidence="1">
    <location>
        <begin position="581"/>
        <end position="601"/>
    </location>
</feature>
<sequence length="735" mass="86460">MAAMQTTITATSSLILSIILIITLTSLNIDAKELDNACEIKIPPNVSEILSRLVKLEKKVFNFEFHLSNKTLDDLLNPVPLDYFANARQFTWIPDEPDGLIAYKNFYYDFSIYSLNLLDVYIAYPRINIDIKCRKQNIHRRDIIYLIFKELKKLVFIDKLQMGKSGYMCFFVNLSQDMKKNSPHAYEACSRIGINREIVKNYCCKLYKNESNLYHPKSICLGNNIENSMFVNYENIVGTVLWIFFPLLISFVSKAKLPSYYYRNTMPYESEWINGKHSIYSFSHFLSCLFCFHYSSFFASRLRRFFCIMFFLSVILLDLLMYYFFLYETTKIFIQDRIPLGFRALILGIPESYENTGGFLGGPFLWFIGYIFFNCILFVLPSRLSETLAYYTLHQRSTCTFLIQNIRLLEKYGSLNISTEQDYDLLYAIMKANISTALNPNFWHLIVYTWINRIKKIWLYYYNRNIFWKFLLLWFFIAITILFAIFSVCELFLCLVYYGIPIVYWILTLPLSYSKVYIFPLYLSPNYIFKIVAVPLTFLSLPFYISWAICSIYIFLVSFQILSNYIFTIAIVVLAKPDCVGYIWFLAMFFVYGIAIVNAFLKRYQSIIFQSIKFTKMFRPNLVQEKYGEEFINAKLLKTIVSHHFPLRYEIGKSIVKLFLIVSFFFACNNIINRNDLDLSVFTKITLILMTSMIPKLLSIINIKFDFAISLSDKLIDTINIFEDENAPQTSVLIY</sequence>
<keyword evidence="2" id="KW-1185">Reference proteome</keyword>
<accession>A0A7E6EUM2</accession>
<feature type="transmembrane region" description="Helical" evidence="1">
    <location>
        <begin position="277"/>
        <end position="298"/>
    </location>
</feature>
<feature type="transmembrane region" description="Helical" evidence="1">
    <location>
        <begin position="305"/>
        <end position="325"/>
    </location>
</feature>
<keyword evidence="1" id="KW-1133">Transmembrane helix</keyword>
<evidence type="ECO:0000313" key="3">
    <source>
        <dbReference type="RefSeq" id="XP_036359351.1"/>
    </source>
</evidence>
<feature type="transmembrane region" description="Helical" evidence="1">
    <location>
        <begin position="6"/>
        <end position="27"/>
    </location>
</feature>
<name>A0A7E6EUM2_9MOLL</name>
<organism evidence="2 3">
    <name type="scientific">Octopus sinensis</name>
    <name type="common">East Asian common octopus</name>
    <dbReference type="NCBI Taxonomy" id="2607531"/>
    <lineage>
        <taxon>Eukaryota</taxon>
        <taxon>Metazoa</taxon>
        <taxon>Spiralia</taxon>
        <taxon>Lophotrochozoa</taxon>
        <taxon>Mollusca</taxon>
        <taxon>Cephalopoda</taxon>
        <taxon>Coleoidea</taxon>
        <taxon>Octopodiformes</taxon>
        <taxon>Octopoda</taxon>
        <taxon>Incirrata</taxon>
        <taxon>Octopodidae</taxon>
        <taxon>Octopus</taxon>
    </lineage>
</organism>
<feature type="transmembrane region" description="Helical" evidence="1">
    <location>
        <begin position="552"/>
        <end position="575"/>
    </location>
</feature>
<feature type="transmembrane region" description="Helical" evidence="1">
    <location>
        <begin position="685"/>
        <end position="705"/>
    </location>
</feature>
<proteinExistence type="predicted"/>
<evidence type="ECO:0000256" key="1">
    <source>
        <dbReference type="SAM" id="Phobius"/>
    </source>
</evidence>
<reference evidence="3" key="1">
    <citation type="submission" date="2025-08" db="UniProtKB">
        <authorList>
            <consortium name="RefSeq"/>
        </authorList>
    </citation>
    <scope>IDENTIFICATION</scope>
</reference>